<feature type="transmembrane region" description="Helical" evidence="13">
    <location>
        <begin position="101"/>
        <end position="122"/>
    </location>
</feature>
<keyword evidence="5 13" id="KW-0812">Transmembrane</keyword>
<dbReference type="Proteomes" id="UP000502297">
    <property type="component" value="Chromosome"/>
</dbReference>
<dbReference type="AlphaFoldDB" id="A0A6G8RXE8"/>
<evidence type="ECO:0000256" key="5">
    <source>
        <dbReference type="ARBA" id="ARBA00022692"/>
    </source>
</evidence>
<evidence type="ECO:0000256" key="7">
    <source>
        <dbReference type="ARBA" id="ARBA00022958"/>
    </source>
</evidence>
<dbReference type="EMBL" id="CP049801">
    <property type="protein sequence ID" value="QIO06545.1"/>
    <property type="molecule type" value="Genomic_DNA"/>
</dbReference>
<evidence type="ECO:0000313" key="14">
    <source>
        <dbReference type="EMBL" id="QIO06545.1"/>
    </source>
</evidence>
<keyword evidence="10 13" id="KW-0472">Membrane</keyword>
<dbReference type="PANTHER" id="PTHR31462">
    <property type="entry name" value="ENDOSOMAL/LYSOSOMAL POTASSIUM CHANNEL TMEM175"/>
    <property type="match status" value="1"/>
</dbReference>
<dbReference type="GO" id="GO:0016020">
    <property type="term" value="C:membrane"/>
    <property type="evidence" value="ECO:0007669"/>
    <property type="project" value="UniProtKB-SubCell"/>
</dbReference>
<keyword evidence="9" id="KW-0406">Ion transport</keyword>
<name>A0A6G8RXE8_9GAMM</name>
<evidence type="ECO:0000313" key="15">
    <source>
        <dbReference type="Proteomes" id="UP000502297"/>
    </source>
</evidence>
<dbReference type="Pfam" id="PF06736">
    <property type="entry name" value="TMEM175"/>
    <property type="match status" value="1"/>
</dbReference>
<evidence type="ECO:0000256" key="1">
    <source>
        <dbReference type="ARBA" id="ARBA00004141"/>
    </source>
</evidence>
<sequence>MNKLRLETISDGLFSIIITVMLLELKIPEGNDFLALHQELHLIFSYVLSFIYVGIYWNNHHHLFQVVKSVNGKTLWVNLHLMFWLTMIPFATGWSGQSNYAAVPTAVYAFVLFMSSLSYRLLEKVLIHDEGHHSLLVELLVEDNKLMISNILYAAAIFLSFLNTKLALLTLGILAAFWFIPNRSIEKYFKDSEGKT</sequence>
<comment type="subcellular location">
    <subcellularLocation>
        <location evidence="1">Membrane</location>
        <topology evidence="1">Multi-pass membrane protein</topology>
    </subcellularLocation>
</comment>
<keyword evidence="11" id="KW-0407">Ion channel</keyword>
<evidence type="ECO:0000256" key="3">
    <source>
        <dbReference type="ARBA" id="ARBA00022448"/>
    </source>
</evidence>
<dbReference type="RefSeq" id="WP_166010918.1">
    <property type="nucleotide sequence ID" value="NZ_CP049801.1"/>
</dbReference>
<feature type="transmembrane region" description="Helical" evidence="13">
    <location>
        <begin position="40"/>
        <end position="57"/>
    </location>
</feature>
<evidence type="ECO:0000256" key="10">
    <source>
        <dbReference type="ARBA" id="ARBA00023136"/>
    </source>
</evidence>
<evidence type="ECO:0000256" key="2">
    <source>
        <dbReference type="ARBA" id="ARBA00006920"/>
    </source>
</evidence>
<feature type="transmembrane region" description="Helical" evidence="13">
    <location>
        <begin position="151"/>
        <end position="180"/>
    </location>
</feature>
<comment type="similarity">
    <text evidence="2">Belongs to the TMEM175 family.</text>
</comment>
<feature type="transmembrane region" description="Helical" evidence="13">
    <location>
        <begin position="77"/>
        <end position="94"/>
    </location>
</feature>
<dbReference type="KEGG" id="asha:G8E00_11570"/>
<evidence type="ECO:0000256" key="6">
    <source>
        <dbReference type="ARBA" id="ARBA00022826"/>
    </source>
</evidence>
<organism evidence="14 15">
    <name type="scientific">Acinetobacter shaoyimingii</name>
    <dbReference type="NCBI Taxonomy" id="2715164"/>
    <lineage>
        <taxon>Bacteria</taxon>
        <taxon>Pseudomonadati</taxon>
        <taxon>Pseudomonadota</taxon>
        <taxon>Gammaproteobacteria</taxon>
        <taxon>Moraxellales</taxon>
        <taxon>Moraxellaceae</taxon>
        <taxon>Acinetobacter</taxon>
    </lineage>
</organism>
<protein>
    <submittedName>
        <fullName evidence="14">DUF1211 domain-containing protein</fullName>
    </submittedName>
</protein>
<evidence type="ECO:0000256" key="12">
    <source>
        <dbReference type="ARBA" id="ARBA00034430"/>
    </source>
</evidence>
<evidence type="ECO:0000256" key="4">
    <source>
        <dbReference type="ARBA" id="ARBA00022538"/>
    </source>
</evidence>
<keyword evidence="8 13" id="KW-1133">Transmembrane helix</keyword>
<keyword evidence="7" id="KW-0630">Potassium</keyword>
<gene>
    <name evidence="14" type="ORF">G8E00_11570</name>
</gene>
<dbReference type="GO" id="GO:0005267">
    <property type="term" value="F:potassium channel activity"/>
    <property type="evidence" value="ECO:0007669"/>
    <property type="project" value="UniProtKB-KW"/>
</dbReference>
<keyword evidence="15" id="KW-1185">Reference proteome</keyword>
<dbReference type="GO" id="GO:0015252">
    <property type="term" value="F:proton channel activity"/>
    <property type="evidence" value="ECO:0007669"/>
    <property type="project" value="InterPro"/>
</dbReference>
<comment type="catalytic activity">
    <reaction evidence="12">
        <text>K(+)(in) = K(+)(out)</text>
        <dbReference type="Rhea" id="RHEA:29463"/>
        <dbReference type="ChEBI" id="CHEBI:29103"/>
    </reaction>
</comment>
<accession>A0A6G8RXE8</accession>
<feature type="transmembrane region" description="Helical" evidence="13">
    <location>
        <begin position="12"/>
        <end position="28"/>
    </location>
</feature>
<dbReference type="PANTHER" id="PTHR31462:SF5">
    <property type="entry name" value="ENDOSOMAL_LYSOSOMAL PROTON CHANNEL TMEM175"/>
    <property type="match status" value="1"/>
</dbReference>
<evidence type="ECO:0000256" key="8">
    <source>
        <dbReference type="ARBA" id="ARBA00022989"/>
    </source>
</evidence>
<keyword evidence="3" id="KW-0813">Transport</keyword>
<dbReference type="InterPro" id="IPR010617">
    <property type="entry name" value="TMEM175-like"/>
</dbReference>
<evidence type="ECO:0000256" key="13">
    <source>
        <dbReference type="SAM" id="Phobius"/>
    </source>
</evidence>
<reference evidence="14 15" key="1">
    <citation type="submission" date="2020-03" db="EMBL/GenBank/DDBJ databases">
        <authorList>
            <person name="Zhu W."/>
        </authorList>
    </citation>
    <scope>NUCLEOTIDE SEQUENCE [LARGE SCALE GENOMIC DNA]</scope>
    <source>
        <strain evidence="14 15">323-1</strain>
    </source>
</reference>
<evidence type="ECO:0000256" key="11">
    <source>
        <dbReference type="ARBA" id="ARBA00023303"/>
    </source>
</evidence>
<proteinExistence type="inferred from homology"/>
<keyword evidence="4" id="KW-0633">Potassium transport</keyword>
<evidence type="ECO:0000256" key="9">
    <source>
        <dbReference type="ARBA" id="ARBA00023065"/>
    </source>
</evidence>
<keyword evidence="6" id="KW-0631">Potassium channel</keyword>